<keyword evidence="2" id="KW-0489">Methyltransferase</keyword>
<protein>
    <submittedName>
        <fullName evidence="2">Class I SAM-dependent methyltransferase</fullName>
    </submittedName>
</protein>
<dbReference type="CDD" id="cd02440">
    <property type="entry name" value="AdoMet_MTases"/>
    <property type="match status" value="1"/>
</dbReference>
<dbReference type="Pfam" id="PF13649">
    <property type="entry name" value="Methyltransf_25"/>
    <property type="match status" value="1"/>
</dbReference>
<name>A0ABX1AR22_9ACTN</name>
<dbReference type="EMBL" id="JAAVJB010000066">
    <property type="protein sequence ID" value="NJP66747.1"/>
    <property type="molecule type" value="Genomic_DNA"/>
</dbReference>
<dbReference type="Proteomes" id="UP000746503">
    <property type="component" value="Unassembled WGS sequence"/>
</dbReference>
<dbReference type="RefSeq" id="WP_167933267.1">
    <property type="nucleotide sequence ID" value="NZ_JAAVJB010000066.1"/>
</dbReference>
<dbReference type="SUPFAM" id="SSF53335">
    <property type="entry name" value="S-adenosyl-L-methionine-dependent methyltransferases"/>
    <property type="match status" value="1"/>
</dbReference>
<dbReference type="Gene3D" id="2.20.130.10">
    <property type="entry name" value="CAC2371-like domains"/>
    <property type="match status" value="1"/>
</dbReference>
<dbReference type="PANTHER" id="PTHR43464">
    <property type="entry name" value="METHYLTRANSFERASE"/>
    <property type="match status" value="1"/>
</dbReference>
<dbReference type="PANTHER" id="PTHR43464:SF23">
    <property type="entry name" value="JUVENILE HORMONE ACID O-METHYLTRANSFERASE"/>
    <property type="match status" value="1"/>
</dbReference>
<comment type="caution">
    <text evidence="2">The sequence shown here is derived from an EMBL/GenBank/DDBJ whole genome shotgun (WGS) entry which is preliminary data.</text>
</comment>
<evidence type="ECO:0000313" key="3">
    <source>
        <dbReference type="Proteomes" id="UP000746503"/>
    </source>
</evidence>
<evidence type="ECO:0000259" key="1">
    <source>
        <dbReference type="Pfam" id="PF13649"/>
    </source>
</evidence>
<dbReference type="GO" id="GO:0008168">
    <property type="term" value="F:methyltransferase activity"/>
    <property type="evidence" value="ECO:0007669"/>
    <property type="project" value="UniProtKB-KW"/>
</dbReference>
<dbReference type="InterPro" id="IPR029063">
    <property type="entry name" value="SAM-dependent_MTases_sf"/>
</dbReference>
<dbReference type="Gene3D" id="3.40.50.150">
    <property type="entry name" value="Vaccinia Virus protein VP39"/>
    <property type="match status" value="1"/>
</dbReference>
<keyword evidence="3" id="KW-1185">Reference proteome</keyword>
<dbReference type="InterPro" id="IPR041698">
    <property type="entry name" value="Methyltransf_25"/>
</dbReference>
<accession>A0ABX1AR22</accession>
<proteinExistence type="predicted"/>
<organism evidence="2 3">
    <name type="scientific">Streptomyces spiramenti</name>
    <dbReference type="NCBI Taxonomy" id="2720606"/>
    <lineage>
        <taxon>Bacteria</taxon>
        <taxon>Bacillati</taxon>
        <taxon>Actinomycetota</taxon>
        <taxon>Actinomycetes</taxon>
        <taxon>Kitasatosporales</taxon>
        <taxon>Streptomycetaceae</taxon>
        <taxon>Streptomyces</taxon>
    </lineage>
</organism>
<feature type="domain" description="Methyltransferase" evidence="1">
    <location>
        <begin position="43"/>
        <end position="133"/>
    </location>
</feature>
<keyword evidence="2" id="KW-0808">Transferase</keyword>
<sequence>MYENEDAEIYDLIHEGRGKDYPGESELVEQQIRARRPDASSLLDVACGTGAHLQYFVKTFQHVEGTDISADMLEGAARRLPGVRFSEGDMSDFDLGRTFDAVTCLFASIGHLSSVEQLNSAVAAFGRHTNPGGVVVVDPWWFPDTFLPGHVVADVIKGEADGEEKTVVRMSHTSVEDGATRMNVHYLVADSPSGIRHFAKSARIMLFHREEYETAFTLAGLTPTFVPGGPAGRGLFVGVRD</sequence>
<reference evidence="2 3" key="1">
    <citation type="submission" date="2020-03" db="EMBL/GenBank/DDBJ databases">
        <title>Draft genome of Streptomyces sp. ventii, isolated from the Axial Seamount in the Pacific Ocean, and resequencing of the two type strains Streptomyces lonarensis strain NCL 716 and Streptomyces bohaiensis strain 11A07.</title>
        <authorList>
            <person name="Loughran R.M."/>
            <person name="Pfannmuller K.M."/>
            <person name="Wasson B.J."/>
            <person name="Deadmond M.C."/>
            <person name="Paddock B.E."/>
            <person name="Koyack M.J."/>
            <person name="Gallegos D.A."/>
            <person name="Mitchell E.A."/>
            <person name="Ushijima B."/>
            <person name="Saw J.H."/>
            <person name="Mcphail K.L."/>
            <person name="Videau P."/>
        </authorList>
    </citation>
    <scope>NUCLEOTIDE SEQUENCE [LARGE SCALE GENOMIC DNA]</scope>
    <source>
        <strain evidence="3">5675061</strain>
    </source>
</reference>
<dbReference type="GO" id="GO:0032259">
    <property type="term" value="P:methylation"/>
    <property type="evidence" value="ECO:0007669"/>
    <property type="project" value="UniProtKB-KW"/>
</dbReference>
<evidence type="ECO:0000313" key="2">
    <source>
        <dbReference type="EMBL" id="NJP66747.1"/>
    </source>
</evidence>
<gene>
    <name evidence="2" type="ORF">HCJ92_10715</name>
</gene>